<dbReference type="PANTHER" id="PTHR11803:SF59">
    <property type="entry name" value="ENDORIBONUCLEASE"/>
    <property type="match status" value="1"/>
</dbReference>
<dbReference type="InterPro" id="IPR035959">
    <property type="entry name" value="RutC-like_sf"/>
</dbReference>
<keyword evidence="2" id="KW-1185">Reference proteome</keyword>
<dbReference type="AlphaFoldDB" id="A0A926DXF1"/>
<dbReference type="GO" id="GO:0005829">
    <property type="term" value="C:cytosol"/>
    <property type="evidence" value="ECO:0007669"/>
    <property type="project" value="TreeGrafter"/>
</dbReference>
<dbReference type="EMBL" id="JACRST010000001">
    <property type="protein sequence ID" value="MBC8545653.1"/>
    <property type="molecule type" value="Genomic_DNA"/>
</dbReference>
<dbReference type="CDD" id="cd00448">
    <property type="entry name" value="YjgF_YER057c_UK114_family"/>
    <property type="match status" value="1"/>
</dbReference>
<comment type="caution">
    <text evidence="1">The sequence shown here is derived from an EMBL/GenBank/DDBJ whole genome shotgun (WGS) entry which is preliminary data.</text>
</comment>
<dbReference type="GO" id="GO:0019239">
    <property type="term" value="F:deaminase activity"/>
    <property type="evidence" value="ECO:0007669"/>
    <property type="project" value="TreeGrafter"/>
</dbReference>
<evidence type="ECO:0008006" key="3">
    <source>
        <dbReference type="Google" id="ProtNLM"/>
    </source>
</evidence>
<accession>A0A926DXF1</accession>
<protein>
    <recommendedName>
        <fullName evidence="3">Enamine deaminase RidA, house cleaning of reactive enamine intermediates, YjgF/YER057c/UK114 family</fullName>
    </recommendedName>
</protein>
<gene>
    <name evidence="1" type="ORF">H8711_01705</name>
</gene>
<evidence type="ECO:0000313" key="2">
    <source>
        <dbReference type="Proteomes" id="UP000653127"/>
    </source>
</evidence>
<dbReference type="Gene3D" id="3.30.1330.40">
    <property type="entry name" value="RutC-like"/>
    <property type="match status" value="2"/>
</dbReference>
<proteinExistence type="predicted"/>
<evidence type="ECO:0000313" key="1">
    <source>
        <dbReference type="EMBL" id="MBC8545653.1"/>
    </source>
</evidence>
<dbReference type="RefSeq" id="WP_249281804.1">
    <property type="nucleotide sequence ID" value="NZ_JACRST010000001.1"/>
</dbReference>
<dbReference type="InterPro" id="IPR006175">
    <property type="entry name" value="YjgF/YER057c/UK114"/>
</dbReference>
<sequence length="382" mass="43444">MSLQWKRFQQEDCNKYYINLDLKSALTERELEASCDELYDFIQKQGIVVVYEKAFGQLSQREAHHGRRLRCCRDRGIPPAPAVYLQGVPVADAPMAGITVYGVTPRKGSVRTEYYSMDGLPWPVAARLDLESGEWLYLTGLTGREGELAGIETEVRSMFHFAKECLEANGFCAKDIVRKWIYLSEMEQNYQGLNDGRRQFYQEEGIDYSGSAAELPASTCIGGDYGCGRSVSMDLACVNKRRPHPELIRVYNIRQNEAEGDTYLFKPTFSRGMVIRDEKLVEMQISGTASIDRDGKTAFIGQPYEQIKWTLINVLGLLEQQGMTFDDMVQSNCFFKEREYYDLFLDLLQELKIADFAPVCVVGDVCRTDLLFELDGVALKAR</sequence>
<dbReference type="SUPFAM" id="SSF55298">
    <property type="entry name" value="YjgF-like"/>
    <property type="match status" value="2"/>
</dbReference>
<reference evidence="1" key="1">
    <citation type="submission" date="2020-08" db="EMBL/GenBank/DDBJ databases">
        <title>Genome public.</title>
        <authorList>
            <person name="Liu C."/>
            <person name="Sun Q."/>
        </authorList>
    </citation>
    <scope>NUCLEOTIDE SEQUENCE</scope>
    <source>
        <strain evidence="1">NSJ-31</strain>
    </source>
</reference>
<dbReference type="Proteomes" id="UP000653127">
    <property type="component" value="Unassembled WGS sequence"/>
</dbReference>
<organism evidence="1 2">
    <name type="scientific">Ligaoa zhengdingensis</name>
    <dbReference type="NCBI Taxonomy" id="2763658"/>
    <lineage>
        <taxon>Bacteria</taxon>
        <taxon>Bacillati</taxon>
        <taxon>Bacillota</taxon>
        <taxon>Clostridia</taxon>
        <taxon>Eubacteriales</taxon>
        <taxon>Oscillospiraceae</taxon>
        <taxon>Ligaoa</taxon>
    </lineage>
</organism>
<name>A0A926DXF1_9FIRM</name>
<dbReference type="PANTHER" id="PTHR11803">
    <property type="entry name" value="2-IMINOBUTANOATE/2-IMINOPROPANOATE DEAMINASE RIDA"/>
    <property type="match status" value="1"/>
</dbReference>